<dbReference type="EMBL" id="BTSY01000005">
    <property type="protein sequence ID" value="GMT26513.1"/>
    <property type="molecule type" value="Genomic_DNA"/>
</dbReference>
<comment type="caution">
    <text evidence="3">The sequence shown here is derived from an EMBL/GenBank/DDBJ whole genome shotgun (WGS) entry which is preliminary data.</text>
</comment>
<gene>
    <name evidence="3" type="ORF">PFISCL1PPCAC_17810</name>
</gene>
<dbReference type="AlphaFoldDB" id="A0AAV5W717"/>
<accession>A0AAV5W717</accession>
<feature type="non-terminal residue" evidence="3">
    <location>
        <position position="1"/>
    </location>
</feature>
<evidence type="ECO:0000256" key="1">
    <source>
        <dbReference type="SAM" id="Coils"/>
    </source>
</evidence>
<keyword evidence="1" id="KW-0175">Coiled coil</keyword>
<feature type="region of interest" description="Disordered" evidence="2">
    <location>
        <begin position="139"/>
        <end position="167"/>
    </location>
</feature>
<evidence type="ECO:0000256" key="2">
    <source>
        <dbReference type="SAM" id="MobiDB-lite"/>
    </source>
</evidence>
<sequence>VARLLDTRSKEILCEAILKGTAPPSDVESRSARDAAKRAALEAEAALENTTRRWTEMRTNLDNHRDIINPEAAAEARERNEKKAALRVQAAELRQTMESHGLDRVQFGRIMDENAALDAEIGELLRKLERGEQKEDMYRRVFDSNASLPGANGERTRAETNEDVEMQ</sequence>
<organism evidence="3 4">
    <name type="scientific">Pristionchus fissidentatus</name>
    <dbReference type="NCBI Taxonomy" id="1538716"/>
    <lineage>
        <taxon>Eukaryota</taxon>
        <taxon>Metazoa</taxon>
        <taxon>Ecdysozoa</taxon>
        <taxon>Nematoda</taxon>
        <taxon>Chromadorea</taxon>
        <taxon>Rhabditida</taxon>
        <taxon>Rhabditina</taxon>
        <taxon>Diplogasteromorpha</taxon>
        <taxon>Diplogasteroidea</taxon>
        <taxon>Neodiplogasteridae</taxon>
        <taxon>Pristionchus</taxon>
    </lineage>
</organism>
<reference evidence="3" key="1">
    <citation type="submission" date="2023-10" db="EMBL/GenBank/DDBJ databases">
        <title>Genome assembly of Pristionchus species.</title>
        <authorList>
            <person name="Yoshida K."/>
            <person name="Sommer R.J."/>
        </authorList>
    </citation>
    <scope>NUCLEOTIDE SEQUENCE</scope>
    <source>
        <strain evidence="3">RS5133</strain>
    </source>
</reference>
<feature type="coiled-coil region" evidence="1">
    <location>
        <begin position="33"/>
        <end position="134"/>
    </location>
</feature>
<dbReference type="Proteomes" id="UP001432322">
    <property type="component" value="Unassembled WGS sequence"/>
</dbReference>
<evidence type="ECO:0000313" key="3">
    <source>
        <dbReference type="EMBL" id="GMT26513.1"/>
    </source>
</evidence>
<keyword evidence="4" id="KW-1185">Reference proteome</keyword>
<protein>
    <submittedName>
        <fullName evidence="3">Uncharacterized protein</fullName>
    </submittedName>
</protein>
<evidence type="ECO:0000313" key="4">
    <source>
        <dbReference type="Proteomes" id="UP001432322"/>
    </source>
</evidence>
<name>A0AAV5W717_9BILA</name>
<proteinExistence type="predicted"/>